<sequence>MGAIKCIESGIKNVKLEYCTMVIMVVPSKIFFTKGAGVHRDRLASFELALRKAGIEKYNLVYVSSIFPPNCRLVTVDEGSRLLEPGDITYCVMAKNDTNEPNRLISAAIGLALPKEAQEYGYLSEHHAYGEIADKTGDYAEDLAATMLATTLGIEFDINKAWQEREQIYKASGKIIKTTNICQSAQGDKNGLWTTVIAAAVFISD</sequence>
<dbReference type="InterPro" id="IPR002724">
    <property type="entry name" value="Pyruvoyl-dep_arg_deCO2ase"/>
</dbReference>
<keyword evidence="3" id="KW-0210">Decarboxylase</keyword>
<dbReference type="InterPro" id="IPR016105">
    <property type="entry name" value="Pyr-dep_his/arg-deCO2ase_sand"/>
</dbReference>
<keyword evidence="4 7" id="KW-0456">Lyase</keyword>
<dbReference type="EC" id="4.1.1.19" evidence="2"/>
<dbReference type="SFLD" id="SFLDG01170">
    <property type="entry name" value="Pyruvoyl-dependent_arginine_de"/>
    <property type="match status" value="1"/>
</dbReference>
<dbReference type="Gene3D" id="3.50.20.10">
    <property type="entry name" value="Pyruvoyl-Dependent Histidine Decarboxylase, subunit B"/>
    <property type="match status" value="1"/>
</dbReference>
<comment type="caution">
    <text evidence="7">The sequence shown here is derived from an EMBL/GenBank/DDBJ whole genome shotgun (WGS) entry which is preliminary data.</text>
</comment>
<dbReference type="InterPro" id="IPR016104">
    <property type="entry name" value="Pyr-dep_his/arg-deCO2ase"/>
</dbReference>
<protein>
    <recommendedName>
        <fullName evidence="2">arginine decarboxylase</fullName>
        <ecNumber evidence="2">4.1.1.19</ecNumber>
    </recommendedName>
</protein>
<evidence type="ECO:0000256" key="2">
    <source>
        <dbReference type="ARBA" id="ARBA00012426"/>
    </source>
</evidence>
<evidence type="ECO:0000256" key="3">
    <source>
        <dbReference type="ARBA" id="ARBA00022793"/>
    </source>
</evidence>
<proteinExistence type="inferred from homology"/>
<dbReference type="PANTHER" id="PTHR40438">
    <property type="entry name" value="PYRUVOYL-DEPENDENT ARGININE DECARBOXYLASE"/>
    <property type="match status" value="1"/>
</dbReference>
<comment type="catalytic activity">
    <reaction evidence="6">
        <text>L-arginine + H(+) = agmatine + CO2</text>
        <dbReference type="Rhea" id="RHEA:17641"/>
        <dbReference type="ChEBI" id="CHEBI:15378"/>
        <dbReference type="ChEBI" id="CHEBI:16526"/>
        <dbReference type="ChEBI" id="CHEBI:32682"/>
        <dbReference type="ChEBI" id="CHEBI:58145"/>
        <dbReference type="EC" id="4.1.1.19"/>
    </reaction>
</comment>
<dbReference type="AlphaFoldDB" id="A0A0W8F0K6"/>
<evidence type="ECO:0000256" key="4">
    <source>
        <dbReference type="ARBA" id="ARBA00023239"/>
    </source>
</evidence>
<dbReference type="HAMAP" id="MF_01404">
    <property type="entry name" value="PvlArgDC"/>
    <property type="match status" value="1"/>
</dbReference>
<organism evidence="7">
    <name type="scientific">hydrocarbon metagenome</name>
    <dbReference type="NCBI Taxonomy" id="938273"/>
    <lineage>
        <taxon>unclassified sequences</taxon>
        <taxon>metagenomes</taxon>
        <taxon>ecological metagenomes</taxon>
    </lineage>
</organism>
<dbReference type="GO" id="GO:0006527">
    <property type="term" value="P:L-arginine catabolic process"/>
    <property type="evidence" value="ECO:0007669"/>
    <property type="project" value="InterPro"/>
</dbReference>
<accession>A0A0W8F0K6</accession>
<comment type="cofactor">
    <cofactor evidence="1">
        <name>pyruvate</name>
        <dbReference type="ChEBI" id="CHEBI:15361"/>
    </cofactor>
</comment>
<gene>
    <name evidence="7" type="ORF">ASZ90_016011</name>
</gene>
<evidence type="ECO:0000256" key="6">
    <source>
        <dbReference type="ARBA" id="ARBA00049309"/>
    </source>
</evidence>
<evidence type="ECO:0000313" key="7">
    <source>
        <dbReference type="EMBL" id="KUG14345.1"/>
    </source>
</evidence>
<dbReference type="SUPFAM" id="SSF56271">
    <property type="entry name" value="Pyruvoyl-dependent histidine and arginine decarboxylases"/>
    <property type="match status" value="1"/>
</dbReference>
<dbReference type="Pfam" id="PF01862">
    <property type="entry name" value="PvlArgDC"/>
    <property type="match status" value="1"/>
</dbReference>
<dbReference type="EMBL" id="LNQE01001668">
    <property type="protein sequence ID" value="KUG14345.1"/>
    <property type="molecule type" value="Genomic_DNA"/>
</dbReference>
<dbReference type="SFLD" id="SFLDS00055">
    <property type="entry name" value="Pyruvoyl-Dependent_Histidine/A"/>
    <property type="match status" value="1"/>
</dbReference>
<dbReference type="PANTHER" id="PTHR40438:SF1">
    <property type="entry name" value="PYRUVOYL-DEPENDENT ARGININE DECARBOXYLASE"/>
    <property type="match status" value="1"/>
</dbReference>
<dbReference type="PIRSF" id="PIRSF005216">
    <property type="entry name" value="Pyruvoyl-dep_arg_deCO2ase"/>
    <property type="match status" value="1"/>
</dbReference>
<reference evidence="7" key="1">
    <citation type="journal article" date="2015" name="Proc. Natl. Acad. Sci. U.S.A.">
        <title>Networks of energetic and metabolic interactions define dynamics in microbial communities.</title>
        <authorList>
            <person name="Embree M."/>
            <person name="Liu J.K."/>
            <person name="Al-Bassam M.M."/>
            <person name="Zengler K."/>
        </authorList>
    </citation>
    <scope>NUCLEOTIDE SEQUENCE</scope>
</reference>
<evidence type="ECO:0000256" key="5">
    <source>
        <dbReference type="ARBA" id="ARBA00023317"/>
    </source>
</evidence>
<keyword evidence="5" id="KW-0670">Pyruvate</keyword>
<dbReference type="GO" id="GO:0008792">
    <property type="term" value="F:arginine decarboxylase activity"/>
    <property type="evidence" value="ECO:0007669"/>
    <property type="project" value="UniProtKB-EC"/>
</dbReference>
<evidence type="ECO:0000256" key="1">
    <source>
        <dbReference type="ARBA" id="ARBA00001928"/>
    </source>
</evidence>
<name>A0A0W8F0K6_9ZZZZ</name>
<dbReference type="NCBIfam" id="TIGR00286">
    <property type="entry name" value="pyruvoyl-dependent arginine decarboxylase"/>
    <property type="match status" value="1"/>
</dbReference>